<sequence>MTDAAPELSRATGIRAFVTHPIVLAVAFVGTNVLLAFIGLTAWGLPLGDVTLVYKFWMEQAFQNGFWVGIDSVWVYPILAILPMIGATALGFDLYAVTWLWIVGILNAVAFGVLIGWGRRRDRSVAAWWWIAFLLCLGPIAVGRIDSITVPVAIVAMLVVVARPLLGGALLAVAAWIKVWPAALVLACVIALRERARVVLGAVLVTLVVLLGAIALGGGGSVLSFVTEQTGRGLQVEAPVSTIWMWMARAEVPGSLVYYDDDILTFQVLGPGSSAAAAIMTPLMAVAVAIVALLMIRAVRAGAHPSDLLAPGSLALVTALIAFNKVGSPQFVAWFAVPIIVGLVAHASGIGRSFAVPATLAVIIAALTQLIYPYFYGWLLALDVPMLSVITARNVLYFVVLGWAIHAIVTSTREARTSTEVALQRPSTLAGVVLADKE</sequence>
<evidence type="ECO:0000256" key="8">
    <source>
        <dbReference type="SAM" id="Phobius"/>
    </source>
</evidence>
<keyword evidence="10" id="KW-1185">Reference proteome</keyword>
<comment type="caution">
    <text evidence="9">The sequence shown here is derived from an EMBL/GenBank/DDBJ whole genome shotgun (WGS) entry which is preliminary data.</text>
</comment>
<feature type="transmembrane region" description="Helical" evidence="8">
    <location>
        <begin position="199"/>
        <end position="226"/>
    </location>
</feature>
<protein>
    <recommendedName>
        <fullName evidence="11">DUF2029 domain-containing protein</fullName>
    </recommendedName>
</protein>
<keyword evidence="4 8" id="KW-0812">Transmembrane</keyword>
<reference evidence="9 10" key="1">
    <citation type="submission" date="2023-04" db="EMBL/GenBank/DDBJ databases">
        <title>Genome Encyclopedia of Bacteria and Archaea VI: Functional Genomics of Type Strains.</title>
        <authorList>
            <person name="Whitman W."/>
        </authorList>
    </citation>
    <scope>NUCLEOTIDE SEQUENCE [LARGE SCALE GENOMIC DNA]</scope>
    <source>
        <strain evidence="9 10">SG_E_30_P1</strain>
    </source>
</reference>
<keyword evidence="3" id="KW-0808">Transferase</keyword>
<evidence type="ECO:0000256" key="6">
    <source>
        <dbReference type="ARBA" id="ARBA00023136"/>
    </source>
</evidence>
<feature type="transmembrane region" description="Helical" evidence="8">
    <location>
        <begin position="387"/>
        <end position="409"/>
    </location>
</feature>
<evidence type="ECO:0000256" key="4">
    <source>
        <dbReference type="ARBA" id="ARBA00022692"/>
    </source>
</evidence>
<name>A0ABT6KL73_9MICO</name>
<proteinExistence type="inferred from homology"/>
<feature type="transmembrane region" description="Helical" evidence="8">
    <location>
        <begin position="331"/>
        <end position="347"/>
    </location>
</feature>
<dbReference type="RefSeq" id="WP_322132856.1">
    <property type="nucleotide sequence ID" value="NZ_CP085036.1"/>
</dbReference>
<feature type="transmembrane region" description="Helical" evidence="8">
    <location>
        <begin position="354"/>
        <end position="375"/>
    </location>
</feature>
<feature type="transmembrane region" description="Helical" evidence="8">
    <location>
        <begin position="129"/>
        <end position="162"/>
    </location>
</feature>
<feature type="transmembrane region" description="Helical" evidence="8">
    <location>
        <begin position="275"/>
        <end position="296"/>
    </location>
</feature>
<evidence type="ECO:0000256" key="5">
    <source>
        <dbReference type="ARBA" id="ARBA00022989"/>
    </source>
</evidence>
<keyword evidence="5 8" id="KW-1133">Transmembrane helix</keyword>
<keyword evidence="2" id="KW-1003">Cell membrane</keyword>
<feature type="transmembrane region" description="Helical" evidence="8">
    <location>
        <begin position="98"/>
        <end position="117"/>
    </location>
</feature>
<comment type="similarity">
    <text evidence="7">Belongs to the glycosyltransferase 87 family.</text>
</comment>
<evidence type="ECO:0000256" key="3">
    <source>
        <dbReference type="ARBA" id="ARBA00022679"/>
    </source>
</evidence>
<dbReference type="Pfam" id="PF09594">
    <property type="entry name" value="GT87"/>
    <property type="match status" value="1"/>
</dbReference>
<organism evidence="9 10">
    <name type="scientific">Antiquaquibacter oligotrophicus</name>
    <dbReference type="NCBI Taxonomy" id="2880260"/>
    <lineage>
        <taxon>Bacteria</taxon>
        <taxon>Bacillati</taxon>
        <taxon>Actinomycetota</taxon>
        <taxon>Actinomycetes</taxon>
        <taxon>Micrococcales</taxon>
        <taxon>Microbacteriaceae</taxon>
        <taxon>Antiquaquibacter</taxon>
    </lineage>
</organism>
<evidence type="ECO:0000256" key="1">
    <source>
        <dbReference type="ARBA" id="ARBA00004651"/>
    </source>
</evidence>
<feature type="transmembrane region" description="Helical" evidence="8">
    <location>
        <begin position="22"/>
        <end position="45"/>
    </location>
</feature>
<evidence type="ECO:0000256" key="7">
    <source>
        <dbReference type="ARBA" id="ARBA00024033"/>
    </source>
</evidence>
<evidence type="ECO:0000313" key="10">
    <source>
        <dbReference type="Proteomes" id="UP001160142"/>
    </source>
</evidence>
<evidence type="ECO:0000256" key="2">
    <source>
        <dbReference type="ARBA" id="ARBA00022475"/>
    </source>
</evidence>
<comment type="subcellular location">
    <subcellularLocation>
        <location evidence="1">Cell membrane</location>
        <topology evidence="1">Multi-pass membrane protein</topology>
    </subcellularLocation>
</comment>
<dbReference type="EMBL" id="JARXVQ010000001">
    <property type="protein sequence ID" value="MDH6180506.1"/>
    <property type="molecule type" value="Genomic_DNA"/>
</dbReference>
<evidence type="ECO:0008006" key="11">
    <source>
        <dbReference type="Google" id="ProtNLM"/>
    </source>
</evidence>
<feature type="transmembrane region" description="Helical" evidence="8">
    <location>
        <begin position="308"/>
        <end position="325"/>
    </location>
</feature>
<gene>
    <name evidence="9" type="ORF">M2152_000688</name>
</gene>
<evidence type="ECO:0000313" key="9">
    <source>
        <dbReference type="EMBL" id="MDH6180506.1"/>
    </source>
</evidence>
<dbReference type="Proteomes" id="UP001160142">
    <property type="component" value="Unassembled WGS sequence"/>
</dbReference>
<feature type="transmembrane region" description="Helical" evidence="8">
    <location>
        <begin position="66"/>
        <end position="92"/>
    </location>
</feature>
<keyword evidence="6 8" id="KW-0472">Membrane</keyword>
<dbReference type="InterPro" id="IPR018584">
    <property type="entry name" value="GT87"/>
</dbReference>
<accession>A0ABT6KL73</accession>